<dbReference type="Pfam" id="PF01498">
    <property type="entry name" value="HTH_Tnp_Tc3_2"/>
    <property type="match status" value="1"/>
</dbReference>
<dbReference type="GO" id="GO:0015074">
    <property type="term" value="P:DNA integration"/>
    <property type="evidence" value="ECO:0007669"/>
    <property type="project" value="InterPro"/>
</dbReference>
<keyword evidence="2" id="KW-0563">Paired box</keyword>
<proteinExistence type="predicted"/>
<evidence type="ECO:0000313" key="5">
    <source>
        <dbReference type="EMBL" id="SOQ49209.1"/>
    </source>
</evidence>
<dbReference type="NCBIfam" id="NF033545">
    <property type="entry name" value="transpos_IS630"/>
    <property type="match status" value="1"/>
</dbReference>
<dbReference type="InterPro" id="IPR036388">
    <property type="entry name" value="WH-like_DNA-bd_sf"/>
</dbReference>
<evidence type="ECO:0000256" key="3">
    <source>
        <dbReference type="SAM" id="MobiDB-lite"/>
    </source>
</evidence>
<gene>
    <name evidence="5" type="ORF">SFRICE_021681</name>
</gene>
<protein>
    <submittedName>
        <fullName evidence="5">SFRICE_021681</fullName>
    </submittedName>
</protein>
<dbReference type="PROSITE" id="PS51057">
    <property type="entry name" value="PAIRED_2"/>
    <property type="match status" value="1"/>
</dbReference>
<dbReference type="GO" id="GO:0006355">
    <property type="term" value="P:regulation of DNA-templated transcription"/>
    <property type="evidence" value="ECO:0007669"/>
    <property type="project" value="InterPro"/>
</dbReference>
<name>A0A2H1W7Z9_SPOFR</name>
<feature type="compositionally biased region" description="Basic and acidic residues" evidence="3">
    <location>
        <begin position="362"/>
        <end position="381"/>
    </location>
</feature>
<dbReference type="InterPro" id="IPR047655">
    <property type="entry name" value="Transpos_IS630-like"/>
</dbReference>
<organism evidence="5">
    <name type="scientific">Spodoptera frugiperda</name>
    <name type="common">Fall armyworm</name>
    <dbReference type="NCBI Taxonomy" id="7108"/>
    <lineage>
        <taxon>Eukaryota</taxon>
        <taxon>Metazoa</taxon>
        <taxon>Ecdysozoa</taxon>
        <taxon>Arthropoda</taxon>
        <taxon>Hexapoda</taxon>
        <taxon>Insecta</taxon>
        <taxon>Pterygota</taxon>
        <taxon>Neoptera</taxon>
        <taxon>Endopterygota</taxon>
        <taxon>Lepidoptera</taxon>
        <taxon>Glossata</taxon>
        <taxon>Ditrysia</taxon>
        <taxon>Noctuoidea</taxon>
        <taxon>Noctuidae</taxon>
        <taxon>Amphipyrinae</taxon>
        <taxon>Spodoptera</taxon>
    </lineage>
</organism>
<evidence type="ECO:0000256" key="1">
    <source>
        <dbReference type="ARBA" id="ARBA00004123"/>
    </source>
</evidence>
<dbReference type="InterPro" id="IPR038717">
    <property type="entry name" value="Tc1-like_DDE_dom"/>
</dbReference>
<dbReference type="EMBL" id="ODYU01006928">
    <property type="protein sequence ID" value="SOQ49209.1"/>
    <property type="molecule type" value="Genomic_DNA"/>
</dbReference>
<dbReference type="InterPro" id="IPR036397">
    <property type="entry name" value="RNaseH_sf"/>
</dbReference>
<dbReference type="InterPro" id="IPR001523">
    <property type="entry name" value="Paired_dom"/>
</dbReference>
<dbReference type="PANTHER" id="PTHR23022">
    <property type="entry name" value="TRANSPOSABLE ELEMENT-RELATED"/>
    <property type="match status" value="1"/>
</dbReference>
<dbReference type="InterPro" id="IPR009057">
    <property type="entry name" value="Homeodomain-like_sf"/>
</dbReference>
<dbReference type="GO" id="GO:0006313">
    <property type="term" value="P:DNA transposition"/>
    <property type="evidence" value="ECO:0007669"/>
    <property type="project" value="InterPro"/>
</dbReference>
<dbReference type="GO" id="GO:0005634">
    <property type="term" value="C:nucleus"/>
    <property type="evidence" value="ECO:0007669"/>
    <property type="project" value="UniProtKB-SubCell"/>
</dbReference>
<reference evidence="5" key="1">
    <citation type="submission" date="2016-07" db="EMBL/GenBank/DDBJ databases">
        <authorList>
            <person name="Bretaudeau A."/>
        </authorList>
    </citation>
    <scope>NUCLEOTIDE SEQUENCE</scope>
    <source>
        <strain evidence="5">Rice</strain>
        <tissue evidence="5">Whole body</tissue>
    </source>
</reference>
<feature type="domain" description="Paired" evidence="4">
    <location>
        <begin position="1"/>
        <end position="107"/>
    </location>
</feature>
<comment type="subcellular location">
    <subcellularLocation>
        <location evidence="1">Nucleus</location>
    </subcellularLocation>
</comment>
<dbReference type="Pfam" id="PF13358">
    <property type="entry name" value="DDE_3"/>
    <property type="match status" value="1"/>
</dbReference>
<dbReference type="AlphaFoldDB" id="A0A2H1W7Z9"/>
<accession>A0A2H1W7Z9</accession>
<dbReference type="InterPro" id="IPR052338">
    <property type="entry name" value="Transposase_5"/>
</dbReference>
<dbReference type="SUPFAM" id="SSF46689">
    <property type="entry name" value="Homeodomain-like"/>
    <property type="match status" value="1"/>
</dbReference>
<evidence type="ECO:0000259" key="4">
    <source>
        <dbReference type="PROSITE" id="PS51057"/>
    </source>
</evidence>
<dbReference type="GO" id="GO:0003677">
    <property type="term" value="F:DNA binding"/>
    <property type="evidence" value="ECO:0007669"/>
    <property type="project" value="InterPro"/>
</dbReference>
<dbReference type="Gene3D" id="3.30.420.10">
    <property type="entry name" value="Ribonuclease H-like superfamily/Ribonuclease H"/>
    <property type="match status" value="1"/>
</dbReference>
<evidence type="ECO:0000256" key="2">
    <source>
        <dbReference type="ARBA" id="ARBA00022724"/>
    </source>
</evidence>
<feature type="region of interest" description="Disordered" evidence="3">
    <location>
        <begin position="350"/>
        <end position="381"/>
    </location>
</feature>
<dbReference type="InterPro" id="IPR002492">
    <property type="entry name" value="Transposase_Tc1-like"/>
</dbReference>
<dbReference type="PANTHER" id="PTHR23022:SF135">
    <property type="entry name" value="SI:DKEY-77F5.3"/>
    <property type="match status" value="1"/>
</dbReference>
<dbReference type="Gene3D" id="1.10.10.10">
    <property type="entry name" value="Winged helix-like DNA-binding domain superfamily/Winged helix DNA-binding domain"/>
    <property type="match status" value="1"/>
</dbReference>
<sequence>MDTTAHEAAQVIALLQSGMRQCDAARQLNLSRFAVRRVFQRFQETGGYIRRRGSGRQRCTSERDDRFIVTTSLRNRFSNAVELQQQLQSARRTSISVSTIRRRLREKKIAAYRAATGPKLTAQHRRDRLQFARDHVDWTIDQWRAVLFSDETRVCLFCNDKRRRVYRKQGERFAQTCIQETVEYGGGSCMFWGGMSIEGKTNLVCVSRAGSARGQGSLTAARYITEILEEQVVSYAGFVGSGFTLMHDNARCHTALIVRDYLQAVGIPVMCWPARSPDLNPIEHLWDELKRRVRARDPAPTTLQDLQDAVVAEWDNIPQETVVTLIRSMRERMEAVIRARGGEKQAWPSSANLATYWSGGNGEHRHDVERSKKREAQDRSK</sequence>
<dbReference type="Pfam" id="PF00292">
    <property type="entry name" value="PAX"/>
    <property type="match status" value="1"/>
</dbReference>